<proteinExistence type="predicted"/>
<evidence type="ECO:0000313" key="4">
    <source>
        <dbReference type="Proteomes" id="UP001161423"/>
    </source>
</evidence>
<keyword evidence="1" id="KW-0472">Membrane</keyword>
<name>A0ABQ5TVD2_9GAMM</name>
<evidence type="ECO:0000256" key="1">
    <source>
        <dbReference type="SAM" id="Phobius"/>
    </source>
</evidence>
<keyword evidence="1" id="KW-1133">Transmembrane helix</keyword>
<accession>A0ABQ5TVD2</accession>
<evidence type="ECO:0000259" key="2">
    <source>
        <dbReference type="Pfam" id="PF05425"/>
    </source>
</evidence>
<dbReference type="EMBL" id="BSND01000004">
    <property type="protein sequence ID" value="GLP99529.1"/>
    <property type="molecule type" value="Genomic_DNA"/>
</dbReference>
<feature type="transmembrane region" description="Helical" evidence="1">
    <location>
        <begin position="85"/>
        <end position="104"/>
    </location>
</feature>
<dbReference type="Proteomes" id="UP001161423">
    <property type="component" value="Unassembled WGS sequence"/>
</dbReference>
<feature type="transmembrane region" description="Helical" evidence="1">
    <location>
        <begin position="53"/>
        <end position="73"/>
    </location>
</feature>
<dbReference type="RefSeq" id="WP_284722881.1">
    <property type="nucleotide sequence ID" value="NZ_BSND01000004.1"/>
</dbReference>
<sequence length="155" mass="17311">MMIALPLHLLAAVIWLGGMFFAYTALRPAAVELLTQEQRLPLWAGVLKTFFNWVWLSIITLLVTGGWMIPLLGGMGGVDGVGIHVHIMLLIGIFMMLIFMHVFFNPFKKLKWAVAEHDWIAAGTALTQIRKLVLLNLILGIITILIASSGRYWLS</sequence>
<comment type="caution">
    <text evidence="3">The sequence shown here is derived from an EMBL/GenBank/DDBJ whole genome shotgun (WGS) entry which is preliminary data.</text>
</comment>
<keyword evidence="1" id="KW-0812">Transmembrane</keyword>
<feature type="domain" description="Copper resistance protein D" evidence="2">
    <location>
        <begin position="45"/>
        <end position="148"/>
    </location>
</feature>
<evidence type="ECO:0000313" key="3">
    <source>
        <dbReference type="EMBL" id="GLP99529.1"/>
    </source>
</evidence>
<protein>
    <recommendedName>
        <fullName evidence="2">Copper resistance protein D domain-containing protein</fullName>
    </recommendedName>
</protein>
<dbReference type="Pfam" id="PF05425">
    <property type="entry name" value="CopD"/>
    <property type="match status" value="1"/>
</dbReference>
<dbReference type="InterPro" id="IPR008457">
    <property type="entry name" value="Cu-R_CopD_dom"/>
</dbReference>
<feature type="transmembrane region" description="Helical" evidence="1">
    <location>
        <begin position="133"/>
        <end position="154"/>
    </location>
</feature>
<gene>
    <name evidence="3" type="ORF">GCM10007891_13830</name>
</gene>
<reference evidence="3" key="1">
    <citation type="journal article" date="2014" name="Int. J. Syst. Evol. Microbiol.">
        <title>Complete genome of a new Firmicutes species belonging to the dominant human colonic microbiota ('Ruminococcus bicirculans') reveals two chromosomes and a selective capacity to utilize plant glucans.</title>
        <authorList>
            <consortium name="NISC Comparative Sequencing Program"/>
            <person name="Wegmann U."/>
            <person name="Louis P."/>
            <person name="Goesmann A."/>
            <person name="Henrissat B."/>
            <person name="Duncan S.H."/>
            <person name="Flint H.J."/>
        </authorList>
    </citation>
    <scope>NUCLEOTIDE SEQUENCE</scope>
    <source>
        <strain evidence="3">NBRC 102424</strain>
    </source>
</reference>
<keyword evidence="4" id="KW-1185">Reference proteome</keyword>
<organism evidence="3 4">
    <name type="scientific">Methylophaga thalassica</name>
    <dbReference type="NCBI Taxonomy" id="40223"/>
    <lineage>
        <taxon>Bacteria</taxon>
        <taxon>Pseudomonadati</taxon>
        <taxon>Pseudomonadota</taxon>
        <taxon>Gammaproteobacteria</taxon>
        <taxon>Thiotrichales</taxon>
        <taxon>Piscirickettsiaceae</taxon>
        <taxon>Methylophaga</taxon>
    </lineage>
</organism>
<reference evidence="3" key="2">
    <citation type="submission" date="2023-01" db="EMBL/GenBank/DDBJ databases">
        <title>Draft genome sequence of Methylophaga thalassica strain NBRC 102424.</title>
        <authorList>
            <person name="Sun Q."/>
            <person name="Mori K."/>
        </authorList>
    </citation>
    <scope>NUCLEOTIDE SEQUENCE</scope>
    <source>
        <strain evidence="3">NBRC 102424</strain>
    </source>
</reference>